<organism evidence="1 2">
    <name type="scientific">Trichonephila clavata</name>
    <name type="common">Joro spider</name>
    <name type="synonym">Nephila clavata</name>
    <dbReference type="NCBI Taxonomy" id="2740835"/>
    <lineage>
        <taxon>Eukaryota</taxon>
        <taxon>Metazoa</taxon>
        <taxon>Ecdysozoa</taxon>
        <taxon>Arthropoda</taxon>
        <taxon>Chelicerata</taxon>
        <taxon>Arachnida</taxon>
        <taxon>Araneae</taxon>
        <taxon>Araneomorphae</taxon>
        <taxon>Entelegynae</taxon>
        <taxon>Araneoidea</taxon>
        <taxon>Nephilidae</taxon>
        <taxon>Trichonephila</taxon>
    </lineage>
</organism>
<dbReference type="OrthoDB" id="10282376at2759"/>
<gene>
    <name evidence="1" type="ORF">TNCT_432891</name>
</gene>
<accession>A0A8X6LDI1</accession>
<comment type="caution">
    <text evidence="1">The sequence shown here is derived from an EMBL/GenBank/DDBJ whole genome shotgun (WGS) entry which is preliminary data.</text>
</comment>
<dbReference type="AlphaFoldDB" id="A0A8X6LDI1"/>
<dbReference type="Proteomes" id="UP000887116">
    <property type="component" value="Unassembled WGS sequence"/>
</dbReference>
<protein>
    <submittedName>
        <fullName evidence="1">Uncharacterized protein</fullName>
    </submittedName>
</protein>
<reference evidence="1" key="1">
    <citation type="submission" date="2020-07" db="EMBL/GenBank/DDBJ databases">
        <title>Multicomponent nature underlies the extraordinary mechanical properties of spider dragline silk.</title>
        <authorList>
            <person name="Kono N."/>
            <person name="Nakamura H."/>
            <person name="Mori M."/>
            <person name="Yoshida Y."/>
            <person name="Ohtoshi R."/>
            <person name="Malay A.D."/>
            <person name="Moran D.A.P."/>
            <person name="Tomita M."/>
            <person name="Numata K."/>
            <person name="Arakawa K."/>
        </authorList>
    </citation>
    <scope>NUCLEOTIDE SEQUENCE</scope>
</reference>
<evidence type="ECO:0000313" key="1">
    <source>
        <dbReference type="EMBL" id="GFR04527.1"/>
    </source>
</evidence>
<name>A0A8X6LDI1_TRICU</name>
<dbReference type="EMBL" id="BMAO01035588">
    <property type="protein sequence ID" value="GFR04527.1"/>
    <property type="molecule type" value="Genomic_DNA"/>
</dbReference>
<proteinExistence type="predicted"/>
<evidence type="ECO:0000313" key="2">
    <source>
        <dbReference type="Proteomes" id="UP000887116"/>
    </source>
</evidence>
<sequence>MRIINPRSEQLLDVGGHWASVWDGQWPFLCSGWSGGEDGGHVRFEEVIGARCAYADAGTIIRSSNSAPYYDIAQMKATGKAFAEYKT</sequence>
<keyword evidence="2" id="KW-1185">Reference proteome</keyword>